<dbReference type="RefSeq" id="XP_021875134.1">
    <property type="nucleotide sequence ID" value="XM_022030816.1"/>
</dbReference>
<reference evidence="2 3" key="1">
    <citation type="submission" date="2016-07" db="EMBL/GenBank/DDBJ databases">
        <title>Pervasive Adenine N6-methylation of Active Genes in Fungi.</title>
        <authorList>
            <consortium name="DOE Joint Genome Institute"/>
            <person name="Mondo S.J."/>
            <person name="Dannebaum R.O."/>
            <person name="Kuo R.C."/>
            <person name="Labutti K."/>
            <person name="Haridas S."/>
            <person name="Kuo A."/>
            <person name="Salamov A."/>
            <person name="Ahrendt S.R."/>
            <person name="Lipzen A."/>
            <person name="Sullivan W."/>
            <person name="Andreopoulos W.B."/>
            <person name="Clum A."/>
            <person name="Lindquist E."/>
            <person name="Daum C."/>
            <person name="Ramamoorthy G.K."/>
            <person name="Gryganskyi A."/>
            <person name="Culley D."/>
            <person name="Magnuson J.K."/>
            <person name="James T.Y."/>
            <person name="O'Malley M.A."/>
            <person name="Stajich J.E."/>
            <person name="Spatafora J.W."/>
            <person name="Visel A."/>
            <person name="Grigoriev I.V."/>
        </authorList>
    </citation>
    <scope>NUCLEOTIDE SEQUENCE [LARGE SCALE GENOMIC DNA]</scope>
    <source>
        <strain evidence="2 3">NRRL 3116</strain>
    </source>
</reference>
<organism evidence="2 3">
    <name type="scientific">Lobosporangium transversale</name>
    <dbReference type="NCBI Taxonomy" id="64571"/>
    <lineage>
        <taxon>Eukaryota</taxon>
        <taxon>Fungi</taxon>
        <taxon>Fungi incertae sedis</taxon>
        <taxon>Mucoromycota</taxon>
        <taxon>Mortierellomycotina</taxon>
        <taxon>Mortierellomycetes</taxon>
        <taxon>Mortierellales</taxon>
        <taxon>Mortierellaceae</taxon>
        <taxon>Lobosporangium</taxon>
    </lineage>
</organism>
<dbReference type="InParanoid" id="A0A1Y2G6K8"/>
<protein>
    <recommendedName>
        <fullName evidence="4">Actin cortical patch SUR7/pH-response regulator pali</fullName>
    </recommendedName>
</protein>
<evidence type="ECO:0000256" key="1">
    <source>
        <dbReference type="SAM" id="Phobius"/>
    </source>
</evidence>
<gene>
    <name evidence="2" type="ORF">BCR41DRAFT_427034</name>
</gene>
<comment type="caution">
    <text evidence="2">The sequence shown here is derived from an EMBL/GenBank/DDBJ whole genome shotgun (WGS) entry which is preliminary data.</text>
</comment>
<feature type="transmembrane region" description="Helical" evidence="1">
    <location>
        <begin position="124"/>
        <end position="146"/>
    </location>
</feature>
<keyword evidence="1" id="KW-0812">Transmembrane</keyword>
<dbReference type="AlphaFoldDB" id="A0A1Y2G6K8"/>
<evidence type="ECO:0000313" key="3">
    <source>
        <dbReference type="Proteomes" id="UP000193648"/>
    </source>
</evidence>
<feature type="transmembrane region" description="Helical" evidence="1">
    <location>
        <begin position="7"/>
        <end position="26"/>
    </location>
</feature>
<keyword evidence="3" id="KW-1185">Reference proteome</keyword>
<feature type="transmembrane region" description="Helical" evidence="1">
    <location>
        <begin position="87"/>
        <end position="112"/>
    </location>
</feature>
<name>A0A1Y2G6K8_9FUNG</name>
<keyword evidence="1" id="KW-1133">Transmembrane helix</keyword>
<dbReference type="GeneID" id="33572657"/>
<accession>A0A1Y2G6K8</accession>
<dbReference type="EMBL" id="MCFF01000098">
    <property type="protein sequence ID" value="ORY92977.1"/>
    <property type="molecule type" value="Genomic_DNA"/>
</dbReference>
<feature type="transmembrane region" description="Helical" evidence="1">
    <location>
        <begin position="158"/>
        <end position="182"/>
    </location>
</feature>
<sequence>MPTRNAYIGTIALFVVTFAFQLTSLFDPKWVRYTSPEPFYTETNYGLFQKCSSLTDDCRRFPQKSWGDCDQDKGSGRWVKLCGEWRVAAGLNVAAAIFGLVILFALGTVLYSGERWHANGWKHVLGLMGIFAGLQVMSMGLIAHVAQTSSMFVHHHYGLSFVLSNVSWVFATALAIGVMLYAKYAAQGRIALE</sequence>
<dbReference type="OrthoDB" id="61370at2759"/>
<dbReference type="Proteomes" id="UP000193648">
    <property type="component" value="Unassembled WGS sequence"/>
</dbReference>
<evidence type="ECO:0000313" key="2">
    <source>
        <dbReference type="EMBL" id="ORY92977.1"/>
    </source>
</evidence>
<keyword evidence="1" id="KW-0472">Membrane</keyword>
<dbReference type="Gene3D" id="1.20.140.150">
    <property type="match status" value="1"/>
</dbReference>
<proteinExistence type="predicted"/>
<evidence type="ECO:0008006" key="4">
    <source>
        <dbReference type="Google" id="ProtNLM"/>
    </source>
</evidence>